<feature type="transmembrane region" description="Helical" evidence="1">
    <location>
        <begin position="52"/>
        <end position="70"/>
    </location>
</feature>
<keyword evidence="1" id="KW-0472">Membrane</keyword>
<evidence type="ECO:0000313" key="2">
    <source>
        <dbReference type="EMBL" id="MFC6332379.1"/>
    </source>
</evidence>
<gene>
    <name evidence="2" type="primary">amaP</name>
    <name evidence="2" type="ORF">ACFP56_07055</name>
</gene>
<feature type="transmembrane region" description="Helical" evidence="1">
    <location>
        <begin position="9"/>
        <end position="32"/>
    </location>
</feature>
<evidence type="ECO:0000256" key="1">
    <source>
        <dbReference type="SAM" id="Phobius"/>
    </source>
</evidence>
<reference evidence="3" key="1">
    <citation type="journal article" date="2019" name="Int. J. Syst. Evol. Microbiol.">
        <title>The Global Catalogue of Microorganisms (GCM) 10K type strain sequencing project: providing services to taxonomists for standard genome sequencing and annotation.</title>
        <authorList>
            <consortium name="The Broad Institute Genomics Platform"/>
            <consortium name="The Broad Institute Genome Sequencing Center for Infectious Disease"/>
            <person name="Wu L."/>
            <person name="Ma J."/>
        </authorList>
    </citation>
    <scope>NUCLEOTIDE SEQUENCE [LARGE SCALE GENOMIC DNA]</scope>
    <source>
        <strain evidence="3">PCU 280</strain>
    </source>
</reference>
<keyword evidence="3" id="KW-1185">Reference proteome</keyword>
<accession>A0ABW1V4L0</accession>
<organism evidence="2 3">
    <name type="scientific">Paenibacillus septentrionalis</name>
    <dbReference type="NCBI Taxonomy" id="429342"/>
    <lineage>
        <taxon>Bacteria</taxon>
        <taxon>Bacillati</taxon>
        <taxon>Bacillota</taxon>
        <taxon>Bacilli</taxon>
        <taxon>Bacillales</taxon>
        <taxon>Paenibacillaceae</taxon>
        <taxon>Paenibacillus</taxon>
    </lineage>
</organism>
<dbReference type="NCBIfam" id="NF033218">
    <property type="entry name" value="anchor_AmaP"/>
    <property type="match status" value="1"/>
</dbReference>
<protein>
    <submittedName>
        <fullName evidence="2">Alkaline shock response membrane anchor protein AmaP</fullName>
    </submittedName>
</protein>
<evidence type="ECO:0000313" key="3">
    <source>
        <dbReference type="Proteomes" id="UP001596233"/>
    </source>
</evidence>
<comment type="caution">
    <text evidence="2">The sequence shown here is derived from an EMBL/GenBank/DDBJ whole genome shotgun (WGS) entry which is preliminary data.</text>
</comment>
<dbReference type="RefSeq" id="WP_379232681.1">
    <property type="nucleotide sequence ID" value="NZ_JBHSTE010000002.1"/>
</dbReference>
<dbReference type="Proteomes" id="UP001596233">
    <property type="component" value="Unassembled WGS sequence"/>
</dbReference>
<keyword evidence="1" id="KW-0812">Transmembrane</keyword>
<dbReference type="EMBL" id="JBHSTE010000002">
    <property type="protein sequence ID" value="MFC6332379.1"/>
    <property type="molecule type" value="Genomic_DNA"/>
</dbReference>
<name>A0ABW1V4L0_9BACL</name>
<keyword evidence="1" id="KW-1133">Transmembrane helix</keyword>
<proteinExistence type="predicted"/>
<sequence length="185" mass="20313">MIRVVDKLLLFLYSIVIAVISVAAICIGFGWITGSMTIDAIDRLYSNSNLQITIAIIGIVLLLISLRFFIVSLSRGTVSSQSVDQRTEYGDIRISIETMENLALKAAMKQRGVKDLRARVHATDAGMDIVLRTVVDGEVAIPQLTEDVQKAVKSYVEEITGIPVTNVSVYIANIIQTNTIKSRVE</sequence>